<dbReference type="InterPro" id="IPR029071">
    <property type="entry name" value="Ubiquitin-like_domsf"/>
</dbReference>
<protein>
    <recommendedName>
        <fullName evidence="2">UBL3-like ubiquitin domain-containing protein</fullName>
    </recommendedName>
</protein>
<evidence type="ECO:0000256" key="1">
    <source>
        <dbReference type="SAM" id="MobiDB-lite"/>
    </source>
</evidence>
<dbReference type="Gene3D" id="3.10.20.90">
    <property type="entry name" value="Phosphatidylinositol 3-kinase Catalytic Subunit, Chain A, domain 1"/>
    <property type="match status" value="1"/>
</dbReference>
<feature type="compositionally biased region" description="Basic and acidic residues" evidence="1">
    <location>
        <begin position="100"/>
        <end position="110"/>
    </location>
</feature>
<dbReference type="PANTHER" id="PTHR13169:SF0">
    <property type="entry name" value="UBIQUITIN-LIKE PROTEIN 3"/>
    <property type="match status" value="1"/>
</dbReference>
<feature type="region of interest" description="Disordered" evidence="1">
    <location>
        <begin position="1"/>
        <end position="133"/>
    </location>
</feature>
<dbReference type="InterPro" id="IPR040015">
    <property type="entry name" value="UBL3-like"/>
</dbReference>
<name>A0A3N2Q539_SODAK</name>
<organism evidence="3 4">
    <name type="scientific">Sodiomyces alkalinus (strain CBS 110278 / VKM F-3762 / F11)</name>
    <name type="common">Alkaliphilic filamentous fungus</name>
    <dbReference type="NCBI Taxonomy" id="1314773"/>
    <lineage>
        <taxon>Eukaryota</taxon>
        <taxon>Fungi</taxon>
        <taxon>Dikarya</taxon>
        <taxon>Ascomycota</taxon>
        <taxon>Pezizomycotina</taxon>
        <taxon>Sordariomycetes</taxon>
        <taxon>Hypocreomycetidae</taxon>
        <taxon>Glomerellales</taxon>
        <taxon>Plectosphaerellaceae</taxon>
        <taxon>Sodiomyces</taxon>
    </lineage>
</organism>
<reference evidence="3 4" key="1">
    <citation type="journal article" date="2018" name="Mol. Ecol.">
        <title>The obligate alkalophilic soda-lake fungus Sodiomyces alkalinus has shifted to a protein diet.</title>
        <authorList>
            <person name="Grum-Grzhimaylo A.A."/>
            <person name="Falkoski D.L."/>
            <person name="van den Heuvel J."/>
            <person name="Valero-Jimenez C.A."/>
            <person name="Min B."/>
            <person name="Choi I.G."/>
            <person name="Lipzen A."/>
            <person name="Daum C.G."/>
            <person name="Aanen D.K."/>
            <person name="Tsang A."/>
            <person name="Henrissat B."/>
            <person name="Bilanenko E.N."/>
            <person name="de Vries R.P."/>
            <person name="van Kan J.A.L."/>
            <person name="Grigoriev I.V."/>
            <person name="Debets A.J.M."/>
        </authorList>
    </citation>
    <scope>NUCLEOTIDE SEQUENCE [LARGE SCALE GENOMIC DNA]</scope>
    <source>
        <strain evidence="3 4">F11</strain>
    </source>
</reference>
<dbReference type="EMBL" id="ML119051">
    <property type="protein sequence ID" value="ROT41881.1"/>
    <property type="molecule type" value="Genomic_DNA"/>
</dbReference>
<evidence type="ECO:0000259" key="2">
    <source>
        <dbReference type="Pfam" id="PF13881"/>
    </source>
</evidence>
<dbReference type="OrthoDB" id="1043111at2759"/>
<dbReference type="Pfam" id="PF13881">
    <property type="entry name" value="Rad60-SLD_2"/>
    <property type="match status" value="1"/>
</dbReference>
<dbReference type="AlphaFoldDB" id="A0A3N2Q539"/>
<feature type="region of interest" description="Disordered" evidence="1">
    <location>
        <begin position="259"/>
        <end position="284"/>
    </location>
</feature>
<dbReference type="InterPro" id="IPR039540">
    <property type="entry name" value="UBL3-like_ubiquitin_dom"/>
</dbReference>
<dbReference type="RefSeq" id="XP_028469687.1">
    <property type="nucleotide sequence ID" value="XM_028609391.1"/>
</dbReference>
<feature type="compositionally biased region" description="Low complexity" evidence="1">
    <location>
        <begin position="42"/>
        <end position="73"/>
    </location>
</feature>
<dbReference type="PANTHER" id="PTHR13169">
    <property type="entry name" value="UBIQUITIN-LIKE PROTEIN 3 HCG-1 PROTEIN"/>
    <property type="match status" value="1"/>
</dbReference>
<proteinExistence type="predicted"/>
<gene>
    <name evidence="3" type="ORF">SODALDRAFT_318686</name>
</gene>
<dbReference type="SUPFAM" id="SSF54236">
    <property type="entry name" value="Ubiquitin-like"/>
    <property type="match status" value="1"/>
</dbReference>
<dbReference type="GeneID" id="39577869"/>
<sequence length="290" mass="30665">MTDSDCRTTEISGGQASSPPPEGNNRHGQLGDAVPMTQLSQPTATAPSADPPVSSSPPTTTTTTTTTHDAGPTTIPPLDTTKPGASSSSPPGGGEDVIEPTDKGKERATTADEETAAAAAVPRPPTKTDTPESMAIGPSVEHVQSVQPSDVLVCNITLLLTTGARHPYRIDERYLAKRNVNVPGKTADGRNDPFTISVYTLKELILREWREEWDPKPASPSSIRLIHFGKLLDDKEPLNKYHFSADAANVVHMTVRPADTIDEEEPKGGNKSASGAGRNRSQGSGCCIIL</sequence>
<feature type="domain" description="UBL3-like ubiquitin" evidence="2">
    <location>
        <begin position="195"/>
        <end position="270"/>
    </location>
</feature>
<evidence type="ECO:0000313" key="3">
    <source>
        <dbReference type="EMBL" id="ROT41881.1"/>
    </source>
</evidence>
<dbReference type="Proteomes" id="UP000272025">
    <property type="component" value="Unassembled WGS sequence"/>
</dbReference>
<accession>A0A3N2Q539</accession>
<evidence type="ECO:0000313" key="4">
    <source>
        <dbReference type="Proteomes" id="UP000272025"/>
    </source>
</evidence>
<keyword evidence="4" id="KW-1185">Reference proteome</keyword>
<dbReference type="STRING" id="1314773.A0A3N2Q539"/>